<dbReference type="EMBL" id="BSEH01000631">
    <property type="protein sequence ID" value="GLJ58963.1"/>
    <property type="molecule type" value="Genomic_DNA"/>
</dbReference>
<reference evidence="1" key="1">
    <citation type="submission" date="2022-12" db="EMBL/GenBank/DDBJ databases">
        <title>Chromosome-Level Genome Assembly of Japanese Cedar (Cryptomeriajaponica D. Don).</title>
        <authorList>
            <person name="Fujino T."/>
            <person name="Yamaguchi K."/>
            <person name="Yokoyama T."/>
            <person name="Hamanaka T."/>
            <person name="Harazono Y."/>
            <person name="Kamada H."/>
            <person name="Kobayashi W."/>
            <person name="Ujino-Ihara T."/>
            <person name="Uchiyama K."/>
            <person name="Matsumoto A."/>
            <person name="Izuno A."/>
            <person name="Tsumura Y."/>
            <person name="Toyoda A."/>
            <person name="Shigenobu S."/>
            <person name="Moriguchi Y."/>
            <person name="Ueno S."/>
            <person name="Kasahara M."/>
        </authorList>
    </citation>
    <scope>NUCLEOTIDE SEQUENCE</scope>
</reference>
<comment type="caution">
    <text evidence="1">The sequence shown here is derived from an EMBL/GenBank/DDBJ whole genome shotgun (WGS) entry which is preliminary data.</text>
</comment>
<evidence type="ECO:0000313" key="1">
    <source>
        <dbReference type="EMBL" id="GLJ58963.1"/>
    </source>
</evidence>
<gene>
    <name evidence="1" type="ORF">SUGI_1486410</name>
</gene>
<dbReference type="AlphaFoldDB" id="A0AAD3NU64"/>
<protein>
    <submittedName>
        <fullName evidence="1">Uncharacterized protein</fullName>
    </submittedName>
</protein>
<feature type="non-terminal residue" evidence="1">
    <location>
        <position position="1"/>
    </location>
</feature>
<dbReference type="Proteomes" id="UP001234787">
    <property type="component" value="Unassembled WGS sequence"/>
</dbReference>
<proteinExistence type="predicted"/>
<keyword evidence="2" id="KW-1185">Reference proteome</keyword>
<organism evidence="1 2">
    <name type="scientific">Cryptomeria japonica</name>
    <name type="common">Japanese cedar</name>
    <name type="synonym">Cupressus japonica</name>
    <dbReference type="NCBI Taxonomy" id="3369"/>
    <lineage>
        <taxon>Eukaryota</taxon>
        <taxon>Viridiplantae</taxon>
        <taxon>Streptophyta</taxon>
        <taxon>Embryophyta</taxon>
        <taxon>Tracheophyta</taxon>
        <taxon>Spermatophyta</taxon>
        <taxon>Pinopsida</taxon>
        <taxon>Pinidae</taxon>
        <taxon>Conifers II</taxon>
        <taxon>Cupressales</taxon>
        <taxon>Cupressaceae</taxon>
        <taxon>Cryptomeria</taxon>
    </lineage>
</organism>
<accession>A0AAD3NU64</accession>
<name>A0AAD3NU64_CRYJA</name>
<evidence type="ECO:0000313" key="2">
    <source>
        <dbReference type="Proteomes" id="UP001234787"/>
    </source>
</evidence>
<sequence length="49" mass="5684">VPVIYPLDKSREGPPGDDPLSIPIQALVAALQRHQRNWVDLAMEWEWKF</sequence>